<feature type="compositionally biased region" description="Low complexity" evidence="1">
    <location>
        <begin position="292"/>
        <end position="308"/>
    </location>
</feature>
<feature type="region of interest" description="Disordered" evidence="1">
    <location>
        <begin position="1249"/>
        <end position="1438"/>
    </location>
</feature>
<feature type="compositionally biased region" description="Basic and acidic residues" evidence="1">
    <location>
        <begin position="766"/>
        <end position="810"/>
    </location>
</feature>
<evidence type="ECO:0000313" key="2">
    <source>
        <dbReference type="EMBL" id="KAK1753991.1"/>
    </source>
</evidence>
<feature type="compositionally biased region" description="Polar residues" evidence="1">
    <location>
        <begin position="125"/>
        <end position="138"/>
    </location>
</feature>
<feature type="compositionally biased region" description="Low complexity" evidence="1">
    <location>
        <begin position="597"/>
        <end position="615"/>
    </location>
</feature>
<feature type="compositionally biased region" description="Low complexity" evidence="1">
    <location>
        <begin position="908"/>
        <end position="919"/>
    </location>
</feature>
<feature type="compositionally biased region" description="Acidic residues" evidence="1">
    <location>
        <begin position="735"/>
        <end position="745"/>
    </location>
</feature>
<feature type="compositionally biased region" description="Low complexity" evidence="1">
    <location>
        <begin position="262"/>
        <end position="273"/>
    </location>
</feature>
<feature type="region of interest" description="Disordered" evidence="1">
    <location>
        <begin position="86"/>
        <end position="203"/>
    </location>
</feature>
<name>A0AAJ0B969_9PEZI</name>
<feature type="compositionally biased region" description="Polar residues" evidence="1">
    <location>
        <begin position="318"/>
        <end position="333"/>
    </location>
</feature>
<accession>A0AAJ0B969</accession>
<feature type="compositionally biased region" description="Pro residues" evidence="1">
    <location>
        <begin position="1009"/>
        <end position="1019"/>
    </location>
</feature>
<feature type="region of interest" description="Disordered" evidence="1">
    <location>
        <begin position="539"/>
        <end position="1189"/>
    </location>
</feature>
<dbReference type="EMBL" id="MU839836">
    <property type="protein sequence ID" value="KAK1753991.1"/>
    <property type="molecule type" value="Genomic_DNA"/>
</dbReference>
<gene>
    <name evidence="2" type="ORF">QBC47DRAFT_32974</name>
</gene>
<feature type="compositionally biased region" description="Gly residues" evidence="1">
    <location>
        <begin position="1405"/>
        <end position="1421"/>
    </location>
</feature>
<reference evidence="2" key="1">
    <citation type="submission" date="2023-06" db="EMBL/GenBank/DDBJ databases">
        <title>Genome-scale phylogeny and comparative genomics of the fungal order Sordariales.</title>
        <authorList>
            <consortium name="Lawrence Berkeley National Laboratory"/>
            <person name="Hensen N."/>
            <person name="Bonometti L."/>
            <person name="Westerberg I."/>
            <person name="Brannstrom I.O."/>
            <person name="Guillou S."/>
            <person name="Cros-Aarteil S."/>
            <person name="Calhoun S."/>
            <person name="Haridas S."/>
            <person name="Kuo A."/>
            <person name="Mondo S."/>
            <person name="Pangilinan J."/>
            <person name="Riley R."/>
            <person name="Labutti K."/>
            <person name="Andreopoulos B."/>
            <person name="Lipzen A."/>
            <person name="Chen C."/>
            <person name="Yanf M."/>
            <person name="Daum C."/>
            <person name="Ng V."/>
            <person name="Clum A."/>
            <person name="Steindorff A."/>
            <person name="Ohm R."/>
            <person name="Martin F."/>
            <person name="Silar P."/>
            <person name="Natvig D."/>
            <person name="Lalanne C."/>
            <person name="Gautier V."/>
            <person name="Ament-Velasquez S.L."/>
            <person name="Kruys A."/>
            <person name="Hutchinson M.I."/>
            <person name="Powell A.J."/>
            <person name="Barry K."/>
            <person name="Miller A.N."/>
            <person name="Grigoriev I.V."/>
            <person name="Debuchy R."/>
            <person name="Gladieux P."/>
            <person name="Thoren M.H."/>
            <person name="Johannesson H."/>
        </authorList>
    </citation>
    <scope>NUCLEOTIDE SEQUENCE</scope>
    <source>
        <strain evidence="2">PSN4</strain>
    </source>
</reference>
<organism evidence="2 3">
    <name type="scientific">Echria macrotheca</name>
    <dbReference type="NCBI Taxonomy" id="438768"/>
    <lineage>
        <taxon>Eukaryota</taxon>
        <taxon>Fungi</taxon>
        <taxon>Dikarya</taxon>
        <taxon>Ascomycota</taxon>
        <taxon>Pezizomycotina</taxon>
        <taxon>Sordariomycetes</taxon>
        <taxon>Sordariomycetidae</taxon>
        <taxon>Sordariales</taxon>
        <taxon>Schizotheciaceae</taxon>
        <taxon>Echria</taxon>
    </lineage>
</organism>
<feature type="region of interest" description="Disordered" evidence="1">
    <location>
        <begin position="249"/>
        <end position="486"/>
    </location>
</feature>
<feature type="compositionally biased region" description="Polar residues" evidence="1">
    <location>
        <begin position="539"/>
        <end position="551"/>
    </location>
</feature>
<feature type="compositionally biased region" description="Polar residues" evidence="1">
    <location>
        <begin position="428"/>
        <end position="483"/>
    </location>
</feature>
<evidence type="ECO:0000313" key="3">
    <source>
        <dbReference type="Proteomes" id="UP001239445"/>
    </source>
</evidence>
<dbReference type="Proteomes" id="UP001239445">
    <property type="component" value="Unassembled WGS sequence"/>
</dbReference>
<feature type="compositionally biased region" description="Polar residues" evidence="1">
    <location>
        <begin position="1253"/>
        <end position="1266"/>
    </location>
</feature>
<protein>
    <submittedName>
        <fullName evidence="2">Uncharacterized protein</fullName>
    </submittedName>
</protein>
<feature type="compositionally biased region" description="Pro residues" evidence="1">
    <location>
        <begin position="1098"/>
        <end position="1114"/>
    </location>
</feature>
<feature type="compositionally biased region" description="Polar residues" evidence="1">
    <location>
        <begin position="961"/>
        <end position="973"/>
    </location>
</feature>
<feature type="compositionally biased region" description="Basic and acidic residues" evidence="1">
    <location>
        <begin position="878"/>
        <end position="888"/>
    </location>
</feature>
<feature type="compositionally biased region" description="Pro residues" evidence="1">
    <location>
        <begin position="1058"/>
        <end position="1072"/>
    </location>
</feature>
<feature type="compositionally biased region" description="Low complexity" evidence="1">
    <location>
        <begin position="1073"/>
        <end position="1097"/>
    </location>
</feature>
<feature type="region of interest" description="Disordered" evidence="1">
    <location>
        <begin position="28"/>
        <end position="47"/>
    </location>
</feature>
<comment type="caution">
    <text evidence="2">The sequence shown here is derived from an EMBL/GenBank/DDBJ whole genome shotgun (WGS) entry which is preliminary data.</text>
</comment>
<feature type="compositionally biased region" description="Polar residues" evidence="1">
    <location>
        <begin position="640"/>
        <end position="654"/>
    </location>
</feature>
<feature type="compositionally biased region" description="Polar residues" evidence="1">
    <location>
        <begin position="148"/>
        <end position="158"/>
    </location>
</feature>
<feature type="compositionally biased region" description="Basic and acidic residues" evidence="1">
    <location>
        <begin position="1044"/>
        <end position="1057"/>
    </location>
</feature>
<sequence length="1438" mass="151878">MPLTNAPKDPRKPPIKIRSQMAVLMDLHKQTTPRKLDDETRKAMEAAESRPAYEQLRHNLTHIGTNKEVFGVNDIRPWSWKIPQMAGHHHTASTEPPHPAWLATSSLAPPSPVSSPPPRAPINDPTESSVDCAQVNPSPHNPVDVLAETTTDSAQASTPVEVETEPSTGSPKPPVNIEAPSPASPNGQSVTLAAESEDKRAPPRTEALLQNTEEMPTVIVASTAIDVAEPAVDVAGPVASVASPTIDLESPEGVVSPTTGVASSPTSNTNSAAGIESPAIGAESPVGGAVNPTARAASPAARTAKPAPEATSPVAHSVSHTTGVESQDTTLPDQSPHVPDSEWTTVPARTKADPTTRTAPKTLNSSSPATSDSKAEPVHKNPFGVLSTRPVSASAARKKGKREAKSVRNPPNNGTTERGASMVHKPEASSSISNNRAKNSTSVSTANSGRANVKQAWNTSFQKDTTRTNVAEKQGVESTTGASISKPVTPAARLLYSQVAKITESTAKSATGLTASSKIVAPAAPLSYAQVAKITGSAAKSATGSISSPKTVTPALPLPYPQTAKPTESTGRKLVIKPAQPTASTASSRTVPHISYAEKAAGRAAGAAAGSSGKPEGARPRATVTGGSGKTGASSAVDPSMNTAPTKNKWMTFSNKKVTKTAKNTVSRDLPTLEALRSGEYSIVAGPLESREQPGQDPKNGTPQGGRSYAKAAAESGRSDSSGALPVGHQKIEPEGDPEPEPELDPEPKPDPDPDPEPEPEPELEPGPKPDSDLESKPNPEPKPNPDTEPKESETLRPLDLQHKGSESPEQKVSSLPDHLESLTTSSGKEKDEIAISISDLAAPTDDVNERATIPSSDLQHTAECPELKVSVLPDQPEPSKDSRDTKMRSVSMPIPERTAPAHEAKRASLPISSSAASLEDNGKETMRPVSVSEKGPSTVVEETKTDHDPKPSAGAEPESRPTNNIEQDSGYRSSHESCAVQPSPSRSLGERTIEVNQGSHIHFVPLQPSMPPPGPTPGHPAMHAGPVEPHPAQQSLPQQPPHAHPEPPQDVSHRQPEPNPQFQPQPEPNPQFQPGQPQDPGYGEPGYPRGPGYEQPGYPPGPGYEQPGHPPGPGYEQPGYHPGPGYEQPGYPQDPGYGQPGYPQEPQYIQAPPHWQPGFHQRPHHTQPGASQWEFAPNMGPPYPGPEQWQPVQQVVHFWGYPQVHHGLPSYGSHFGLPPSTNIAPAPQPQQSEQKVYGYRNPFYRSAPGHWESNTAGSMPRTNLPPSDASVGRTTRRGFRRRTNYAHQDIPGSFEGNQGGQGPPQFTPGRANFASPGQQPPGQQPYRQEGQGPGQFTPGRANFASPGQQPPSRQPYGQGGFPPSRQHVPHVPQPQPTPPGTTQQQRHVPSSESPTIINMYGGTVYLGGAGEERGVLGGSAGPRHHPRRSGGNIRGSE</sequence>
<feature type="compositionally biased region" description="Polar residues" evidence="1">
    <location>
        <begin position="353"/>
        <end position="372"/>
    </location>
</feature>
<keyword evidence="3" id="KW-1185">Reference proteome</keyword>
<proteinExistence type="predicted"/>
<feature type="compositionally biased region" description="Basic and acidic residues" evidence="1">
    <location>
        <begin position="942"/>
        <end position="951"/>
    </location>
</feature>
<feature type="compositionally biased region" description="Polar residues" evidence="1">
    <location>
        <begin position="409"/>
        <end position="418"/>
    </location>
</feature>
<feature type="compositionally biased region" description="Basic residues" evidence="1">
    <location>
        <begin position="1275"/>
        <end position="1285"/>
    </location>
</feature>
<feature type="compositionally biased region" description="Pro residues" evidence="1">
    <location>
        <begin position="109"/>
        <end position="120"/>
    </location>
</feature>
<evidence type="ECO:0000256" key="1">
    <source>
        <dbReference type="SAM" id="MobiDB-lite"/>
    </source>
</evidence>
<feature type="compositionally biased region" description="Low complexity" evidence="1">
    <location>
        <begin position="1115"/>
        <end position="1149"/>
    </location>
</feature>
<feature type="compositionally biased region" description="Polar residues" evidence="1">
    <location>
        <begin position="581"/>
        <end position="590"/>
    </location>
</feature>
<feature type="compositionally biased region" description="Acidic residues" evidence="1">
    <location>
        <begin position="753"/>
        <end position="764"/>
    </location>
</feature>